<protein>
    <recommendedName>
        <fullName evidence="4">BZIP domain-containing protein</fullName>
    </recommendedName>
</protein>
<keyword evidence="3" id="KW-1185">Reference proteome</keyword>
<dbReference type="EMBL" id="MCGR01000045">
    <property type="protein sequence ID" value="ORY73635.1"/>
    <property type="molecule type" value="Genomic_DNA"/>
</dbReference>
<comment type="caution">
    <text evidence="2">The sequence shown here is derived from an EMBL/GenBank/DDBJ whole genome shotgun (WGS) entry which is preliminary data.</text>
</comment>
<gene>
    <name evidence="2" type="ORF">BCR35DRAFT_147876</name>
</gene>
<dbReference type="Proteomes" id="UP000193467">
    <property type="component" value="Unassembled WGS sequence"/>
</dbReference>
<dbReference type="SUPFAM" id="SSF57959">
    <property type="entry name" value="Leucine zipper domain"/>
    <property type="match status" value="1"/>
</dbReference>
<feature type="compositionally biased region" description="Polar residues" evidence="1">
    <location>
        <begin position="117"/>
        <end position="126"/>
    </location>
</feature>
<dbReference type="CDD" id="cd14688">
    <property type="entry name" value="bZIP_YAP"/>
    <property type="match status" value="1"/>
</dbReference>
<feature type="compositionally biased region" description="Basic and acidic residues" evidence="1">
    <location>
        <begin position="28"/>
        <end position="41"/>
    </location>
</feature>
<evidence type="ECO:0000313" key="2">
    <source>
        <dbReference type="EMBL" id="ORY73635.1"/>
    </source>
</evidence>
<dbReference type="Gene3D" id="1.20.5.170">
    <property type="match status" value="1"/>
</dbReference>
<feature type="compositionally biased region" description="Polar residues" evidence="1">
    <location>
        <begin position="86"/>
        <end position="99"/>
    </location>
</feature>
<evidence type="ECO:0008006" key="4">
    <source>
        <dbReference type="Google" id="ProtNLM"/>
    </source>
</evidence>
<dbReference type="GO" id="GO:0003700">
    <property type="term" value="F:DNA-binding transcription factor activity"/>
    <property type="evidence" value="ECO:0007669"/>
    <property type="project" value="InterPro"/>
</dbReference>
<feature type="region of interest" description="Disordered" evidence="1">
    <location>
        <begin position="60"/>
        <end position="296"/>
    </location>
</feature>
<sequence>MNSAAAAAGEKPKAKRGRKQDNTLPPSRSRDMQRAFRARKAEHLAQLEAKVVRLEQENNELRAKLGMAPRPPTPPPSAEGGANPTAVPSPSESASSQNPKVEEPATPSDVGAGIGRPSSNTTSPAASVSPVWRPTPMEPPLPPQQQLPSPINYPSHPNGEPSQWEGPAGYPRPPQPPQHDLAMLASLATHPHPQPYPLSSGPYPPPLHPSAYENHQSYAQAPYPPHSALGYPPSQASPSFPYPTNRLPPMSMHHGSPTDTTPSPFRPSHQSSFTRSEPLSTPTPPANPCQPDSRACPPHACAPASSSCGPAKSSCGPASKGCGPSSGGCGPPKPASACLAPPAARGLLPPINSIIDTLPDLDLSPLAALGTYIRPTPLRPPTPDPTLADRFLDTYCTRPTTSAADSVHPPFASPSSPYRTFLLTLLRGLELTGKGPCERESFTPEEEMQLNTPTGEECCGGIVDCTGSLFEEQIFYEENGQPRMKDGWFRLIGPSRHSSLSQRSL</sequence>
<organism evidence="2 3">
    <name type="scientific">Leucosporidium creatinivorum</name>
    <dbReference type="NCBI Taxonomy" id="106004"/>
    <lineage>
        <taxon>Eukaryota</taxon>
        <taxon>Fungi</taxon>
        <taxon>Dikarya</taxon>
        <taxon>Basidiomycota</taxon>
        <taxon>Pucciniomycotina</taxon>
        <taxon>Microbotryomycetes</taxon>
        <taxon>Leucosporidiales</taxon>
        <taxon>Leucosporidium</taxon>
    </lineage>
</organism>
<evidence type="ECO:0000313" key="3">
    <source>
        <dbReference type="Proteomes" id="UP000193467"/>
    </source>
</evidence>
<dbReference type="InterPro" id="IPR046347">
    <property type="entry name" value="bZIP_sf"/>
</dbReference>
<name>A0A1Y2ES12_9BASI</name>
<dbReference type="AlphaFoldDB" id="A0A1Y2ES12"/>
<feature type="region of interest" description="Disordered" evidence="1">
    <location>
        <begin position="1"/>
        <end position="41"/>
    </location>
</feature>
<dbReference type="OrthoDB" id="2537853at2759"/>
<feature type="compositionally biased region" description="Polar residues" evidence="1">
    <location>
        <begin position="257"/>
        <end position="280"/>
    </location>
</feature>
<evidence type="ECO:0000256" key="1">
    <source>
        <dbReference type="SAM" id="MobiDB-lite"/>
    </source>
</evidence>
<dbReference type="InParanoid" id="A0A1Y2ES12"/>
<proteinExistence type="predicted"/>
<dbReference type="STRING" id="106004.A0A1Y2ES12"/>
<feature type="compositionally biased region" description="Pro residues" evidence="1">
    <location>
        <begin position="136"/>
        <end position="145"/>
    </location>
</feature>
<accession>A0A1Y2ES12</accession>
<feature type="compositionally biased region" description="Pro residues" evidence="1">
    <location>
        <begin position="192"/>
        <end position="208"/>
    </location>
</feature>
<reference evidence="2 3" key="1">
    <citation type="submission" date="2016-07" db="EMBL/GenBank/DDBJ databases">
        <title>Pervasive Adenine N6-methylation of Active Genes in Fungi.</title>
        <authorList>
            <consortium name="DOE Joint Genome Institute"/>
            <person name="Mondo S.J."/>
            <person name="Dannebaum R.O."/>
            <person name="Kuo R.C."/>
            <person name="Labutti K."/>
            <person name="Haridas S."/>
            <person name="Kuo A."/>
            <person name="Salamov A."/>
            <person name="Ahrendt S.R."/>
            <person name="Lipzen A."/>
            <person name="Sullivan W."/>
            <person name="Andreopoulos W.B."/>
            <person name="Clum A."/>
            <person name="Lindquist E."/>
            <person name="Daum C."/>
            <person name="Ramamoorthy G.K."/>
            <person name="Gryganskyi A."/>
            <person name="Culley D."/>
            <person name="Magnuson J.K."/>
            <person name="James T.Y."/>
            <person name="O'Malley M.A."/>
            <person name="Stajich J.E."/>
            <person name="Spatafora J.W."/>
            <person name="Visel A."/>
            <person name="Grigoriev I.V."/>
        </authorList>
    </citation>
    <scope>NUCLEOTIDE SEQUENCE [LARGE SCALE GENOMIC DNA]</scope>
    <source>
        <strain evidence="2 3">62-1032</strain>
    </source>
</reference>